<evidence type="ECO:0000256" key="1">
    <source>
        <dbReference type="SAM" id="Phobius"/>
    </source>
</evidence>
<sequence length="323" mass="37403">MKTIAEFQQHYEKDLKPVLLELEGWRARISRKFVRIASAIIIAGGLLIFALYLINAPDWLLFITAGLSFVAIMIFYARLTVKFVAEFKRRIVGDIVKYLDPSLAYSPTGHVTQQQFVASRIFKHQIDRYGGEDCVSGKLDATAIKFSEIHAEYKTEHTDSKGRRRTEWHTIFKGLFFIGDFNKNFNGVTVVLPDTAERLFGFLGNKFQNVFKHHGELVKLEDPEFEKLFVVYGDDQIEARYILSTSLMRRIVEFKKKTGYNIYISFVNSNVNVAITTRKNMFEPRIFSTLMDFELAREYFEDLQLATGIVDDLNLNTRIWTKS</sequence>
<feature type="transmembrane region" description="Helical" evidence="1">
    <location>
        <begin position="33"/>
        <end position="54"/>
    </location>
</feature>
<accession>A0A948S025</accession>
<dbReference type="AlphaFoldDB" id="A0A948S025"/>
<organism evidence="2 3">
    <name type="scientific">Eiseniibacteriota bacterium</name>
    <dbReference type="NCBI Taxonomy" id="2212470"/>
    <lineage>
        <taxon>Bacteria</taxon>
        <taxon>Candidatus Eiseniibacteriota</taxon>
    </lineage>
</organism>
<dbReference type="EMBL" id="JAHJDP010000087">
    <property type="protein sequence ID" value="MBU2692352.1"/>
    <property type="molecule type" value="Genomic_DNA"/>
</dbReference>
<keyword evidence="1" id="KW-0472">Membrane</keyword>
<keyword evidence="1" id="KW-0812">Transmembrane</keyword>
<feature type="transmembrane region" description="Helical" evidence="1">
    <location>
        <begin position="60"/>
        <end position="81"/>
    </location>
</feature>
<keyword evidence="1" id="KW-1133">Transmembrane helix</keyword>
<comment type="caution">
    <text evidence="2">The sequence shown here is derived from an EMBL/GenBank/DDBJ whole genome shotgun (WGS) entry which is preliminary data.</text>
</comment>
<gene>
    <name evidence="2" type="ORF">KJ970_15625</name>
</gene>
<protein>
    <submittedName>
        <fullName evidence="2">DUF3137 domain-containing protein</fullName>
    </submittedName>
</protein>
<dbReference type="Pfam" id="PF11335">
    <property type="entry name" value="DUF3137"/>
    <property type="match status" value="1"/>
</dbReference>
<evidence type="ECO:0000313" key="2">
    <source>
        <dbReference type="EMBL" id="MBU2692352.1"/>
    </source>
</evidence>
<dbReference type="InterPro" id="IPR021484">
    <property type="entry name" value="DUF3137"/>
</dbReference>
<reference evidence="2" key="1">
    <citation type="submission" date="2021-05" db="EMBL/GenBank/DDBJ databases">
        <title>Energy efficiency and biological interactions define the core microbiome of deep oligotrophic groundwater.</title>
        <authorList>
            <person name="Mehrshad M."/>
            <person name="Lopez-Fernandez M."/>
            <person name="Bell E."/>
            <person name="Bernier-Latmani R."/>
            <person name="Bertilsson S."/>
            <person name="Dopson M."/>
        </authorList>
    </citation>
    <scope>NUCLEOTIDE SEQUENCE</scope>
    <source>
        <strain evidence="2">Modern_marine.mb.64</strain>
    </source>
</reference>
<name>A0A948S025_UNCEI</name>
<dbReference type="Proteomes" id="UP000777784">
    <property type="component" value="Unassembled WGS sequence"/>
</dbReference>
<evidence type="ECO:0000313" key="3">
    <source>
        <dbReference type="Proteomes" id="UP000777784"/>
    </source>
</evidence>
<proteinExistence type="predicted"/>